<dbReference type="EMBL" id="SUTF01000001">
    <property type="protein sequence ID" value="MBE6509674.1"/>
    <property type="molecule type" value="Genomic_DNA"/>
</dbReference>
<evidence type="ECO:0000256" key="8">
    <source>
        <dbReference type="ARBA" id="ARBA00049348"/>
    </source>
</evidence>
<organism evidence="12 13">
    <name type="scientific">Methanobrevibacter millerae</name>
    <dbReference type="NCBI Taxonomy" id="230361"/>
    <lineage>
        <taxon>Archaea</taxon>
        <taxon>Methanobacteriati</taxon>
        <taxon>Methanobacteriota</taxon>
        <taxon>Methanomada group</taxon>
        <taxon>Methanobacteria</taxon>
        <taxon>Methanobacteriales</taxon>
        <taxon>Methanobacteriaceae</taxon>
        <taxon>Methanobrevibacter</taxon>
    </lineage>
</organism>
<dbReference type="Pfam" id="PF02870">
    <property type="entry name" value="Methyltransf_1N"/>
    <property type="match status" value="1"/>
</dbReference>
<accession>A0A8T3VDX6</accession>
<dbReference type="Proteomes" id="UP000713479">
    <property type="component" value="Unassembled WGS sequence"/>
</dbReference>
<dbReference type="CDD" id="cd06445">
    <property type="entry name" value="ATase"/>
    <property type="match status" value="1"/>
</dbReference>
<gene>
    <name evidence="9" type="primary">ogt</name>
    <name evidence="12" type="ORF">E7Z74_00170</name>
</gene>
<comment type="similarity">
    <text evidence="2 9">Belongs to the MGMT family.</text>
</comment>
<keyword evidence="3 9" id="KW-0963">Cytoplasm</keyword>
<dbReference type="GO" id="GO:0003908">
    <property type="term" value="F:methylated-DNA-[protein]-cysteine S-methyltransferase activity"/>
    <property type="evidence" value="ECO:0007669"/>
    <property type="project" value="UniProtKB-UniRule"/>
</dbReference>
<dbReference type="PROSITE" id="PS00374">
    <property type="entry name" value="MGMT"/>
    <property type="match status" value="1"/>
</dbReference>
<dbReference type="EC" id="2.1.1.63" evidence="9"/>
<comment type="miscellaneous">
    <text evidence="9">This enzyme catalyzes only one turnover and therefore is not strictly catalytic. According to one definition, an enzyme is a biocatalyst that acts repeatedly and over many reaction cycles.</text>
</comment>
<evidence type="ECO:0000256" key="3">
    <source>
        <dbReference type="ARBA" id="ARBA00022490"/>
    </source>
</evidence>
<dbReference type="InterPro" id="IPR036388">
    <property type="entry name" value="WH-like_DNA-bd_sf"/>
</dbReference>
<dbReference type="InterPro" id="IPR036217">
    <property type="entry name" value="MethylDNA_cys_MeTrfase_DNAb"/>
</dbReference>
<evidence type="ECO:0000313" key="12">
    <source>
        <dbReference type="EMBL" id="MBE6509674.1"/>
    </source>
</evidence>
<evidence type="ECO:0000256" key="7">
    <source>
        <dbReference type="ARBA" id="ARBA00023204"/>
    </source>
</evidence>
<dbReference type="InterPro" id="IPR014048">
    <property type="entry name" value="MethylDNA_cys_MeTrfase_DNA-bd"/>
</dbReference>
<reference evidence="12" key="1">
    <citation type="submission" date="2019-04" db="EMBL/GenBank/DDBJ databases">
        <title>Evolution of Biomass-Degrading Anaerobic Consortia Revealed by Metagenomics.</title>
        <authorList>
            <person name="Peng X."/>
        </authorList>
    </citation>
    <scope>NUCLEOTIDE SEQUENCE</scope>
    <source>
        <strain evidence="12">SIG13</strain>
    </source>
</reference>
<protein>
    <recommendedName>
        <fullName evidence="9">Methylated-DNA--protein-cysteine methyltransferase</fullName>
        <ecNumber evidence="9">2.1.1.63</ecNumber>
    </recommendedName>
    <alternativeName>
        <fullName evidence="9">6-O-methylguanine-DNA methyltransferase</fullName>
        <shortName evidence="9">MGMT</shortName>
    </alternativeName>
    <alternativeName>
        <fullName evidence="9">O-6-methylguanine-DNA-alkyltransferase</fullName>
    </alternativeName>
</protein>
<dbReference type="PANTHER" id="PTHR10815">
    <property type="entry name" value="METHYLATED-DNA--PROTEIN-CYSTEINE METHYLTRANSFERASE"/>
    <property type="match status" value="1"/>
</dbReference>
<dbReference type="Pfam" id="PF01035">
    <property type="entry name" value="DNA_binding_1"/>
    <property type="match status" value="1"/>
</dbReference>
<keyword evidence="5 9" id="KW-0808">Transferase</keyword>
<evidence type="ECO:0000256" key="2">
    <source>
        <dbReference type="ARBA" id="ARBA00008711"/>
    </source>
</evidence>
<name>A0A8T3VDX6_9EURY</name>
<comment type="catalytic activity">
    <reaction evidence="1 9">
        <text>a 4-O-methyl-thymidine in DNA + L-cysteinyl-[protein] = a thymidine in DNA + S-methyl-L-cysteinyl-[protein]</text>
        <dbReference type="Rhea" id="RHEA:53428"/>
        <dbReference type="Rhea" id="RHEA-COMP:10131"/>
        <dbReference type="Rhea" id="RHEA-COMP:10132"/>
        <dbReference type="Rhea" id="RHEA-COMP:13555"/>
        <dbReference type="Rhea" id="RHEA-COMP:13556"/>
        <dbReference type="ChEBI" id="CHEBI:29950"/>
        <dbReference type="ChEBI" id="CHEBI:82612"/>
        <dbReference type="ChEBI" id="CHEBI:137386"/>
        <dbReference type="ChEBI" id="CHEBI:137387"/>
        <dbReference type="EC" id="2.1.1.63"/>
    </reaction>
</comment>
<dbReference type="InterPro" id="IPR036631">
    <property type="entry name" value="MGMT_N_sf"/>
</dbReference>
<feature type="domain" description="Methylated-DNA-[protein]-cysteine S-methyltransferase DNA binding" evidence="10">
    <location>
        <begin position="78"/>
        <end position="162"/>
    </location>
</feature>
<keyword evidence="4 9" id="KW-0489">Methyltransferase</keyword>
<dbReference type="GO" id="GO:0005737">
    <property type="term" value="C:cytoplasm"/>
    <property type="evidence" value="ECO:0007669"/>
    <property type="project" value="UniProtKB-SubCell"/>
</dbReference>
<dbReference type="SUPFAM" id="SSF53155">
    <property type="entry name" value="Methylated DNA-protein cysteine methyltransferase domain"/>
    <property type="match status" value="1"/>
</dbReference>
<feature type="domain" description="Methylguanine DNA methyltransferase ribonuclease-like" evidence="11">
    <location>
        <begin position="5"/>
        <end position="67"/>
    </location>
</feature>
<proteinExistence type="inferred from homology"/>
<comment type="catalytic activity">
    <reaction evidence="8 9">
        <text>a 6-O-methyl-2'-deoxyguanosine in DNA + L-cysteinyl-[protein] = S-methyl-L-cysteinyl-[protein] + a 2'-deoxyguanosine in DNA</text>
        <dbReference type="Rhea" id="RHEA:24000"/>
        <dbReference type="Rhea" id="RHEA-COMP:10131"/>
        <dbReference type="Rhea" id="RHEA-COMP:10132"/>
        <dbReference type="Rhea" id="RHEA-COMP:11367"/>
        <dbReference type="Rhea" id="RHEA-COMP:11368"/>
        <dbReference type="ChEBI" id="CHEBI:29950"/>
        <dbReference type="ChEBI" id="CHEBI:82612"/>
        <dbReference type="ChEBI" id="CHEBI:85445"/>
        <dbReference type="ChEBI" id="CHEBI:85448"/>
        <dbReference type="EC" id="2.1.1.63"/>
    </reaction>
</comment>
<evidence type="ECO:0000256" key="5">
    <source>
        <dbReference type="ARBA" id="ARBA00022679"/>
    </source>
</evidence>
<feature type="active site" description="Nucleophile; methyl group acceptor" evidence="9">
    <location>
        <position position="134"/>
    </location>
</feature>
<evidence type="ECO:0000256" key="4">
    <source>
        <dbReference type="ARBA" id="ARBA00022603"/>
    </source>
</evidence>
<keyword evidence="6 9" id="KW-0227">DNA damage</keyword>
<dbReference type="InterPro" id="IPR008332">
    <property type="entry name" value="MethylG_MeTrfase_N"/>
</dbReference>
<dbReference type="HAMAP" id="MF_00772">
    <property type="entry name" value="OGT"/>
    <property type="match status" value="1"/>
</dbReference>
<evidence type="ECO:0000259" key="11">
    <source>
        <dbReference type="Pfam" id="PF02870"/>
    </source>
</evidence>
<keyword evidence="7 9" id="KW-0234">DNA repair</keyword>
<dbReference type="Gene3D" id="3.30.160.70">
    <property type="entry name" value="Methylated DNA-protein cysteine methyltransferase domain"/>
    <property type="match status" value="1"/>
</dbReference>
<dbReference type="NCBIfam" id="TIGR00589">
    <property type="entry name" value="ogt"/>
    <property type="match status" value="1"/>
</dbReference>
<dbReference type="AlphaFoldDB" id="A0A8T3VDX6"/>
<dbReference type="Gene3D" id="1.10.10.10">
    <property type="entry name" value="Winged helix-like DNA-binding domain superfamily/Winged helix DNA-binding domain"/>
    <property type="match status" value="1"/>
</dbReference>
<evidence type="ECO:0000313" key="13">
    <source>
        <dbReference type="Proteomes" id="UP000713479"/>
    </source>
</evidence>
<comment type="subcellular location">
    <subcellularLocation>
        <location evidence="9">Cytoplasm</location>
    </subcellularLocation>
</comment>
<sequence length="165" mass="18341">MINSTLYSSPIGEILLASKNNRLIGAWFEGQKYFSPGIDGTVERDDEILLKAQDWLDRYFNCEKPAIGELDLAPEGTDFRCEVWNILREIPYGKTLSYNDIAQKIAQKRGIEKMSAQAVGGAVAHNPISIIIPCHRVVGSDGSLTGYAGGLNRKIFLLKHENPEF</sequence>
<evidence type="ECO:0000256" key="1">
    <source>
        <dbReference type="ARBA" id="ARBA00001286"/>
    </source>
</evidence>
<dbReference type="SUPFAM" id="SSF46767">
    <property type="entry name" value="Methylated DNA-protein cysteine methyltransferase, C-terminal domain"/>
    <property type="match status" value="1"/>
</dbReference>
<dbReference type="PANTHER" id="PTHR10815:SF5">
    <property type="entry name" value="METHYLATED-DNA--PROTEIN-CYSTEINE METHYLTRANSFERASE"/>
    <property type="match status" value="1"/>
</dbReference>
<evidence type="ECO:0000259" key="10">
    <source>
        <dbReference type="Pfam" id="PF01035"/>
    </source>
</evidence>
<dbReference type="GO" id="GO:0006307">
    <property type="term" value="P:DNA alkylation repair"/>
    <property type="evidence" value="ECO:0007669"/>
    <property type="project" value="UniProtKB-UniRule"/>
</dbReference>
<dbReference type="GO" id="GO:0032259">
    <property type="term" value="P:methylation"/>
    <property type="evidence" value="ECO:0007669"/>
    <property type="project" value="UniProtKB-KW"/>
</dbReference>
<comment type="function">
    <text evidence="9">Involved in the cellular defense against the biological effects of O6-methylguanine (O6-MeG) and O4-methylthymine (O4-MeT) in DNA. Repairs the methylated nucleobase in DNA by stoichiometrically transferring the methyl group to a cysteine residue in the enzyme. This is a suicide reaction: the enzyme is irreversibly inactivated.</text>
</comment>
<evidence type="ECO:0000256" key="9">
    <source>
        <dbReference type="HAMAP-Rule" id="MF_00772"/>
    </source>
</evidence>
<comment type="caution">
    <text evidence="12">The sequence shown here is derived from an EMBL/GenBank/DDBJ whole genome shotgun (WGS) entry which is preliminary data.</text>
</comment>
<dbReference type="FunFam" id="1.10.10.10:FF:000214">
    <property type="entry name" value="Methylated-DNA--protein-cysteine methyltransferase"/>
    <property type="match status" value="1"/>
</dbReference>
<evidence type="ECO:0000256" key="6">
    <source>
        <dbReference type="ARBA" id="ARBA00022763"/>
    </source>
</evidence>
<dbReference type="InterPro" id="IPR001497">
    <property type="entry name" value="MethylDNA_cys_MeTrfase_AS"/>
</dbReference>
<dbReference type="InterPro" id="IPR023546">
    <property type="entry name" value="MGMT"/>
</dbReference>